<proteinExistence type="predicted"/>
<keyword evidence="2" id="KW-1133">Transmembrane helix</keyword>
<dbReference type="AlphaFoldDB" id="A0A086TIZ8"/>
<feature type="domain" description="TMEM62 C-terminal" evidence="5">
    <location>
        <begin position="616"/>
        <end position="697"/>
    </location>
</feature>
<dbReference type="Pfam" id="PF24384">
    <property type="entry name" value="Ig_TMM62"/>
    <property type="match status" value="1"/>
</dbReference>
<name>A0A086TIZ8_9FUNG</name>
<feature type="domain" description="TMEM62 Ig-like" evidence="4">
    <location>
        <begin position="395"/>
        <end position="523"/>
    </location>
</feature>
<dbReference type="InterPro" id="IPR056229">
    <property type="entry name" value="Ig_TMM62"/>
</dbReference>
<dbReference type="PANTHER" id="PTHR14795">
    <property type="entry name" value="HELICASE RELATED"/>
    <property type="match status" value="1"/>
</dbReference>
<feature type="region of interest" description="Disordered" evidence="1">
    <location>
        <begin position="55"/>
        <end position="76"/>
    </location>
</feature>
<dbReference type="GO" id="GO:0016787">
    <property type="term" value="F:hydrolase activity"/>
    <property type="evidence" value="ECO:0007669"/>
    <property type="project" value="InterPro"/>
</dbReference>
<evidence type="ECO:0000313" key="6">
    <source>
        <dbReference type="EMBL" id="KFH61925.1"/>
    </source>
</evidence>
<dbReference type="InterPro" id="IPR029052">
    <property type="entry name" value="Metallo-depent_PP-like"/>
</dbReference>
<dbReference type="Pfam" id="PF00149">
    <property type="entry name" value="Metallophos"/>
    <property type="match status" value="1"/>
</dbReference>
<dbReference type="PANTHER" id="PTHR14795:SF0">
    <property type="entry name" value="TRANSMEMBRANE PROTEIN 62"/>
    <property type="match status" value="1"/>
</dbReference>
<evidence type="ECO:0000256" key="1">
    <source>
        <dbReference type="SAM" id="MobiDB-lite"/>
    </source>
</evidence>
<protein>
    <submittedName>
        <fullName evidence="6">Uncharacterized protein</fullName>
    </submittedName>
</protein>
<accession>A0A086TIZ8</accession>
<feature type="domain" description="Calcineurin-like phosphoesterase" evidence="3">
    <location>
        <begin position="90"/>
        <end position="297"/>
    </location>
</feature>
<dbReference type="Gene3D" id="3.60.21.10">
    <property type="match status" value="1"/>
</dbReference>
<evidence type="ECO:0000313" key="7">
    <source>
        <dbReference type="Proteomes" id="UP000243308"/>
    </source>
</evidence>
<feature type="transmembrane region" description="Helical" evidence="2">
    <location>
        <begin position="806"/>
        <end position="827"/>
    </location>
</feature>
<feature type="compositionally biased region" description="Acidic residues" evidence="1">
    <location>
        <begin position="916"/>
        <end position="930"/>
    </location>
</feature>
<organism evidence="6 7">
    <name type="scientific">Podila verticillata NRRL 6337</name>
    <dbReference type="NCBI Taxonomy" id="1069443"/>
    <lineage>
        <taxon>Eukaryota</taxon>
        <taxon>Fungi</taxon>
        <taxon>Fungi incertae sedis</taxon>
        <taxon>Mucoromycota</taxon>
        <taxon>Mortierellomycotina</taxon>
        <taxon>Mortierellomycetes</taxon>
        <taxon>Mortierellales</taxon>
        <taxon>Mortierellaceae</taxon>
        <taxon>Podila</taxon>
    </lineage>
</organism>
<gene>
    <name evidence="6" type="ORF">MVEG_12259</name>
</gene>
<feature type="region of interest" description="Disordered" evidence="1">
    <location>
        <begin position="908"/>
        <end position="988"/>
    </location>
</feature>
<evidence type="ECO:0000259" key="4">
    <source>
        <dbReference type="Pfam" id="PF24384"/>
    </source>
</evidence>
<keyword evidence="2" id="KW-0812">Transmembrane</keyword>
<feature type="transmembrane region" description="Helical" evidence="2">
    <location>
        <begin position="534"/>
        <end position="562"/>
    </location>
</feature>
<feature type="region of interest" description="Disordered" evidence="1">
    <location>
        <begin position="356"/>
        <end position="388"/>
    </location>
</feature>
<sequence>MSRRPAPELAVQTTRSWLKTAIAFVPFLTLVISAWLYALHLDTLANQSMYNAKVQSRQQQEQEQKQQQENQTSSQDNVVIGDSKDNIFYFVQVSDLHISTFRKASTANFYTFLSTALPLVDPAFVVVTGDLTDAKDQQLVGSMQYVDEWVTYKNALEESGVLKKRNGTFWHDLRGNHDCFNVPDWDSKENMYADMSATKTPGFMFDVKTEYGKYGFIGIDACPKPGPARPYNFFGLFETPDMDSLARRLTLSQGNNHTFVFSHYPVTTTMFGQTSTGASFADLSKSFSVYMCGHLHKLKWGLGDALQAYQPTHFLELEVGDMKQNGIYRIMVVDHDMISFTDVSMPMTTIPPAIMPAHPDDAFVEEGDDDKGNSFSDPKLQKKKRPALGRRLPTNPIIVVSNPKDSRYLIPKHEPVNRIATSTHIRFLVWTDSQAPPPEYHEHMRKDIKIELRIDGQPHLNPSTFVGVREHDKNEEEEFLPLYVSEWDAQKYNDGKEHELEVKVVDRYGRVSSSTTVFRVDGQRSDMKGGFAEWVMWANVALMLKALFTTGYLFVTLVLLILPKLYSLYLQTSPPPSPTTKSSEYILDPSASSTDSPVFKNGYEAWLDQKCRHLYRLSSTLSTVPSRNRFWNRFVNHTIHAHVLRFVHFSTQPVLFYLTLIFALMLVTVPHFWGNFVPAAGDQGQGYFYLQGIYLPHAGGHLGGGLGAASVDHAGPDRVGKPLSVISGAIASLTGGRIAPSLSSSQEAAAIAGTWIPMADTWMSTIWTVVYDLVIFLYYLTLCATPSGYLYSPTNPHRLRPYHRTWYVRCLMFGIWMFRCCSVLMTAELYGPSVVWSGIGTWWLVVVGWLMFMVGWSRSRNEKDIISLRGEEEASEEQTMMMDNEAGTRRQVLTTTYQHQEKIRLVSSDWVNTNGVEEEEEDDDESDEEHDSGVNGTYSDETKALLNGGSNDAGDSVDPVQALEAGANKKRRHQRGRGGKPAQSKPHV</sequence>
<feature type="transmembrane region" description="Helical" evidence="2">
    <location>
        <begin position="765"/>
        <end position="785"/>
    </location>
</feature>
<keyword evidence="7" id="KW-1185">Reference proteome</keyword>
<dbReference type="Pfam" id="PF24394">
    <property type="entry name" value="TMEM62_C"/>
    <property type="match status" value="1"/>
</dbReference>
<dbReference type="InterPro" id="IPR004843">
    <property type="entry name" value="Calcineurin-like_PHP"/>
</dbReference>
<feature type="transmembrane region" description="Helical" evidence="2">
    <location>
        <begin position="21"/>
        <end position="39"/>
    </location>
</feature>
<reference evidence="6 7" key="1">
    <citation type="submission" date="2011-02" db="EMBL/GenBank/DDBJ databases">
        <title>The Genome Sequence of Mortierella verticillata NRRL 6337.</title>
        <authorList>
            <consortium name="The Broad Institute Genome Sequencing Platform"/>
            <person name="Russ C."/>
            <person name="Cuomo C."/>
            <person name="Burger G."/>
            <person name="Gray M.W."/>
            <person name="Holland P.W.H."/>
            <person name="King N."/>
            <person name="Lang F.B.F."/>
            <person name="Roger A.J."/>
            <person name="Ruiz-Trillo I."/>
            <person name="Young S.K."/>
            <person name="Zeng Q."/>
            <person name="Gargeya S."/>
            <person name="Alvarado L."/>
            <person name="Berlin A."/>
            <person name="Chapman S.B."/>
            <person name="Chen Z."/>
            <person name="Freedman E."/>
            <person name="Gellesch M."/>
            <person name="Goldberg J."/>
            <person name="Griggs A."/>
            <person name="Gujja S."/>
            <person name="Heilman E."/>
            <person name="Heiman D."/>
            <person name="Howarth C."/>
            <person name="Mehta T."/>
            <person name="Neiman D."/>
            <person name="Pearson M."/>
            <person name="Roberts A."/>
            <person name="Saif S."/>
            <person name="Shea T."/>
            <person name="Shenoy N."/>
            <person name="Sisk P."/>
            <person name="Stolte C."/>
            <person name="Sykes S."/>
            <person name="White J."/>
            <person name="Yandava C."/>
            <person name="Haas B."/>
            <person name="Nusbaum C."/>
            <person name="Birren B."/>
        </authorList>
    </citation>
    <scope>NUCLEOTIDE SEQUENCE [LARGE SCALE GENOMIC DNA]</scope>
    <source>
        <strain evidence="6 7">NRRL 6337</strain>
    </source>
</reference>
<evidence type="ECO:0000259" key="3">
    <source>
        <dbReference type="Pfam" id="PF00149"/>
    </source>
</evidence>
<feature type="compositionally biased region" description="Basic residues" evidence="1">
    <location>
        <begin position="968"/>
        <end position="978"/>
    </location>
</feature>
<feature type="transmembrane region" description="Helical" evidence="2">
    <location>
        <begin position="654"/>
        <end position="673"/>
    </location>
</feature>
<dbReference type="Proteomes" id="UP000243308">
    <property type="component" value="Unassembled WGS sequence"/>
</dbReference>
<keyword evidence="2" id="KW-0472">Membrane</keyword>
<feature type="transmembrane region" description="Helical" evidence="2">
    <location>
        <begin position="833"/>
        <end position="856"/>
    </location>
</feature>
<evidence type="ECO:0000259" key="5">
    <source>
        <dbReference type="Pfam" id="PF24394"/>
    </source>
</evidence>
<dbReference type="OrthoDB" id="45365at2759"/>
<dbReference type="EMBL" id="KN042435">
    <property type="protein sequence ID" value="KFH61925.1"/>
    <property type="molecule type" value="Genomic_DNA"/>
</dbReference>
<dbReference type="SUPFAM" id="SSF56300">
    <property type="entry name" value="Metallo-dependent phosphatases"/>
    <property type="match status" value="1"/>
</dbReference>
<dbReference type="InterPro" id="IPR056230">
    <property type="entry name" value="TMEM62_C"/>
</dbReference>
<evidence type="ECO:0000256" key="2">
    <source>
        <dbReference type="SAM" id="Phobius"/>
    </source>
</evidence>